<proteinExistence type="predicted"/>
<evidence type="ECO:0000313" key="2">
    <source>
        <dbReference type="Proteomes" id="UP000664385"/>
    </source>
</evidence>
<organism evidence="1 2">
    <name type="scientific">Microbacterium esteraromaticum</name>
    <dbReference type="NCBI Taxonomy" id="57043"/>
    <lineage>
        <taxon>Bacteria</taxon>
        <taxon>Bacillati</taxon>
        <taxon>Actinomycetota</taxon>
        <taxon>Actinomycetes</taxon>
        <taxon>Micrococcales</taxon>
        <taxon>Microbacteriaceae</taxon>
        <taxon>Microbacterium</taxon>
    </lineage>
</organism>
<accession>A0A939DXY0</accession>
<name>A0A939DXY0_9MICO</name>
<dbReference type="AlphaFoldDB" id="A0A939DXY0"/>
<comment type="caution">
    <text evidence="1">The sequence shown here is derived from an EMBL/GenBank/DDBJ whole genome shotgun (WGS) entry which is preliminary data.</text>
</comment>
<dbReference type="EMBL" id="JAEMWU010000003">
    <property type="protein sequence ID" value="MBN8206997.1"/>
    <property type="molecule type" value="Genomic_DNA"/>
</dbReference>
<gene>
    <name evidence="1" type="ORF">JF543_13655</name>
</gene>
<evidence type="ECO:0000313" key="1">
    <source>
        <dbReference type="EMBL" id="MBN8206997.1"/>
    </source>
</evidence>
<dbReference type="Proteomes" id="UP000664385">
    <property type="component" value="Unassembled WGS sequence"/>
</dbReference>
<dbReference type="RefSeq" id="WP_206824796.1">
    <property type="nucleotide sequence ID" value="NZ_JAEMWU010000003.1"/>
</dbReference>
<protein>
    <submittedName>
        <fullName evidence="1">Uncharacterized protein</fullName>
    </submittedName>
</protein>
<sequence>MTDLTNLIPSHEPSEDTLATVGGMALDAIPLVGPLAGRALDHALAMRERERRREFDLAIVGEVQRLAEQAETALTVADVVSSDEFLATLARTRREAAETASTTKRQRLARAAVSSLDPGAPSRAEREGYLRLIIELDDLHIWLLSYFVHPRKWLETHDLAHTYANVSAGSPALPLEAALGHFGHTSSAPVENALADIQRRGLVDVPLRTFMSQSGMLQPRITSRGRALLHFLNQGNAADAVPPAA</sequence>
<reference evidence="1" key="1">
    <citation type="submission" date="2020-12" db="EMBL/GenBank/DDBJ databases">
        <title>PHA producing bacteria isolated from mangrove.</title>
        <authorList>
            <person name="Zheng W."/>
            <person name="Yu S."/>
            <person name="Huang Y."/>
        </authorList>
    </citation>
    <scope>NUCLEOTIDE SEQUENCE</scope>
    <source>
        <strain evidence="1">GN8-5</strain>
    </source>
</reference>